<dbReference type="SUPFAM" id="SSF53850">
    <property type="entry name" value="Periplasmic binding protein-like II"/>
    <property type="match status" value="1"/>
</dbReference>
<protein>
    <submittedName>
        <fullName evidence="4">Sugar ABC transporter substrate-binding protein</fullName>
    </submittedName>
</protein>
<dbReference type="InterPro" id="IPR006059">
    <property type="entry name" value="SBP"/>
</dbReference>
<comment type="similarity">
    <text evidence="2">Belongs to the bacterial solute-binding protein 1 family.</text>
</comment>
<sequence>MKTTRRLAMALAASMLSITLASVALAQDTTIRMWTFLNPAGTAPREVALAKIIANFEAANPGTKILVEPQVWDQMTPKFLAAHANGNAPDVIWVVTDFLGDAIRSGSLADLNELFIKDWSPERIADNAGAYWDLTNVDGKQHAIFVSRNYISLMYRKDLLDAAGIDPNSFKTWDEFRDAAKKLTVTDASGNVTRYGFAVGLSEQQADPSPVIPQILAAGESPFKADGKANFASPTGVAAMTFLTDLITKDKVSPAESVSWTVDDLFEQFAADRVAMVQGPAVRVSTLQAKLGKDKVGLAFWPGNGTVEHSPAVMAGWAVGVWSGSQHKQEAGQFVQYMLGPDGDPIWVQDGGQVPGLLSTLGKMQDFIAQPGNEYLSVAAEGASKYGWLTPIDFSVGGYRQALNKAAQRILVDGVPVEQALKDAEDEFNRQNNR</sequence>
<evidence type="ECO:0000313" key="4">
    <source>
        <dbReference type="EMBL" id="QEE19079.1"/>
    </source>
</evidence>
<dbReference type="Gene3D" id="3.40.190.10">
    <property type="entry name" value="Periplasmic binding protein-like II"/>
    <property type="match status" value="1"/>
</dbReference>
<evidence type="ECO:0000256" key="2">
    <source>
        <dbReference type="ARBA" id="ARBA00008520"/>
    </source>
</evidence>
<dbReference type="CDD" id="cd13585">
    <property type="entry name" value="PBP2_TMBP_like"/>
    <property type="match status" value="1"/>
</dbReference>
<dbReference type="AlphaFoldDB" id="A0A5B9DK53"/>
<dbReference type="PANTHER" id="PTHR43649">
    <property type="entry name" value="ARABINOSE-BINDING PROTEIN-RELATED"/>
    <property type="match status" value="1"/>
</dbReference>
<accession>A0A5B9DK53</accession>
<evidence type="ECO:0000313" key="5">
    <source>
        <dbReference type="Proteomes" id="UP000321062"/>
    </source>
</evidence>
<evidence type="ECO:0000256" key="3">
    <source>
        <dbReference type="ARBA" id="ARBA00022764"/>
    </source>
</evidence>
<dbReference type="KEGG" id="yti:FNA67_02315"/>
<organism evidence="4 5">
    <name type="scientific">Paradevosia tibetensis</name>
    <dbReference type="NCBI Taxonomy" id="1447062"/>
    <lineage>
        <taxon>Bacteria</taxon>
        <taxon>Pseudomonadati</taxon>
        <taxon>Pseudomonadota</taxon>
        <taxon>Alphaproteobacteria</taxon>
        <taxon>Hyphomicrobiales</taxon>
        <taxon>Devosiaceae</taxon>
        <taxon>Paradevosia</taxon>
    </lineage>
</organism>
<gene>
    <name evidence="4" type="ORF">FNA67_02315</name>
</gene>
<dbReference type="GO" id="GO:0042597">
    <property type="term" value="C:periplasmic space"/>
    <property type="evidence" value="ECO:0007669"/>
    <property type="project" value="UniProtKB-SubCell"/>
</dbReference>
<dbReference type="OrthoDB" id="9811951at2"/>
<keyword evidence="5" id="KW-1185">Reference proteome</keyword>
<dbReference type="Proteomes" id="UP000321062">
    <property type="component" value="Chromosome"/>
</dbReference>
<dbReference type="RefSeq" id="WP_147654911.1">
    <property type="nucleotide sequence ID" value="NZ_BMFM01000001.1"/>
</dbReference>
<dbReference type="EMBL" id="CP041690">
    <property type="protein sequence ID" value="QEE19079.1"/>
    <property type="molecule type" value="Genomic_DNA"/>
</dbReference>
<dbReference type="Pfam" id="PF01547">
    <property type="entry name" value="SBP_bac_1"/>
    <property type="match status" value="1"/>
</dbReference>
<keyword evidence="3" id="KW-0574">Periplasm</keyword>
<reference evidence="4 5" key="1">
    <citation type="journal article" date="2015" name="Int. J. Syst. Evol. Microbiol.">
        <title>Youhaiella tibetensis gen. nov., sp. nov., isolated from subsurface sediment.</title>
        <authorList>
            <person name="Wang Y.X."/>
            <person name="Huang F.Q."/>
            <person name="Nogi Y."/>
            <person name="Pang S.J."/>
            <person name="Wang P.K."/>
            <person name="Lv J."/>
        </authorList>
    </citation>
    <scope>NUCLEOTIDE SEQUENCE [LARGE SCALE GENOMIC DNA]</scope>
    <source>
        <strain evidence="5">fig4</strain>
    </source>
</reference>
<comment type="subcellular location">
    <subcellularLocation>
        <location evidence="1">Periplasm</location>
    </subcellularLocation>
</comment>
<proteinExistence type="inferred from homology"/>
<dbReference type="InterPro" id="IPR050490">
    <property type="entry name" value="Bact_solute-bd_prot1"/>
</dbReference>
<dbReference type="PANTHER" id="PTHR43649:SF12">
    <property type="entry name" value="DIACETYLCHITOBIOSE BINDING PROTEIN DASA"/>
    <property type="match status" value="1"/>
</dbReference>
<evidence type="ECO:0000256" key="1">
    <source>
        <dbReference type="ARBA" id="ARBA00004418"/>
    </source>
</evidence>
<name>A0A5B9DK53_9HYPH</name>